<reference evidence="12" key="1">
    <citation type="submission" date="2023-06" db="EMBL/GenBank/DDBJ databases">
        <title>Genome sequence of Methanosarcinaceae archaeon Ag5.</title>
        <authorList>
            <person name="Protasov E."/>
            <person name="Platt K."/>
            <person name="Poehlein A."/>
            <person name="Daniel R."/>
            <person name="Brune A."/>
        </authorList>
    </citation>
    <scope>NUCLEOTIDE SEQUENCE</scope>
    <source>
        <strain evidence="12">Ag5</strain>
    </source>
</reference>
<evidence type="ECO:0000256" key="10">
    <source>
        <dbReference type="HAMAP-Rule" id="MF_01405"/>
    </source>
</evidence>
<name>A0AAE4SDZ2_9EURY</name>
<keyword evidence="7 10" id="KW-0546">Nucleotide metabolism</keyword>
<comment type="similarity">
    <text evidence="1 10 11">Belongs to the HAM1 NTPase family.</text>
</comment>
<keyword evidence="5 10" id="KW-0378">Hydrolase</keyword>
<evidence type="ECO:0000256" key="11">
    <source>
        <dbReference type="RuleBase" id="RU003781"/>
    </source>
</evidence>
<feature type="binding site" evidence="10">
    <location>
        <position position="175"/>
    </location>
    <ligand>
        <name>substrate</name>
    </ligand>
</feature>
<organism evidence="12 13">
    <name type="scientific">Methanolapillus africanus</name>
    <dbReference type="NCBI Taxonomy" id="3028297"/>
    <lineage>
        <taxon>Archaea</taxon>
        <taxon>Methanobacteriati</taxon>
        <taxon>Methanobacteriota</taxon>
        <taxon>Stenosarchaea group</taxon>
        <taxon>Methanomicrobia</taxon>
        <taxon>Methanosarcinales</taxon>
        <taxon>Methanosarcinaceae</taxon>
        <taxon>Methanolapillus</taxon>
    </lineage>
</organism>
<proteinExistence type="inferred from homology"/>
<evidence type="ECO:0000256" key="8">
    <source>
        <dbReference type="ARBA" id="ARBA00051875"/>
    </source>
</evidence>
<dbReference type="NCBIfam" id="TIGR00042">
    <property type="entry name" value="RdgB/HAM1 family non-canonical purine NTP pyrophosphatase"/>
    <property type="match status" value="1"/>
</dbReference>
<evidence type="ECO:0000256" key="9">
    <source>
        <dbReference type="ARBA" id="ARBA00052017"/>
    </source>
</evidence>
<evidence type="ECO:0000256" key="4">
    <source>
        <dbReference type="ARBA" id="ARBA00022741"/>
    </source>
</evidence>
<dbReference type="Proteomes" id="UP001271789">
    <property type="component" value="Unassembled WGS sequence"/>
</dbReference>
<dbReference type="CDD" id="cd00515">
    <property type="entry name" value="HAM1"/>
    <property type="match status" value="1"/>
</dbReference>
<dbReference type="GO" id="GO:0005737">
    <property type="term" value="C:cytoplasm"/>
    <property type="evidence" value="ECO:0007669"/>
    <property type="project" value="TreeGrafter"/>
</dbReference>
<keyword evidence="4 10" id="KW-0547">Nucleotide-binding</keyword>
<dbReference type="GO" id="GO:0000166">
    <property type="term" value="F:nucleotide binding"/>
    <property type="evidence" value="ECO:0007669"/>
    <property type="project" value="UniProtKB-KW"/>
</dbReference>
<accession>A0AAE4SDZ2</accession>
<evidence type="ECO:0000256" key="7">
    <source>
        <dbReference type="ARBA" id="ARBA00023080"/>
    </source>
</evidence>
<dbReference type="GO" id="GO:0017111">
    <property type="term" value="F:ribonucleoside triphosphate phosphatase activity"/>
    <property type="evidence" value="ECO:0007669"/>
    <property type="project" value="InterPro"/>
</dbReference>
<gene>
    <name evidence="12" type="primary">rdgB</name>
    <name evidence="12" type="ORF">MsAg5_11440</name>
</gene>
<comment type="catalytic activity">
    <reaction evidence="9 10">
        <text>XTP + H2O = XMP + diphosphate + H(+)</text>
        <dbReference type="Rhea" id="RHEA:28610"/>
        <dbReference type="ChEBI" id="CHEBI:15377"/>
        <dbReference type="ChEBI" id="CHEBI:15378"/>
        <dbReference type="ChEBI" id="CHEBI:33019"/>
        <dbReference type="ChEBI" id="CHEBI:57464"/>
        <dbReference type="ChEBI" id="CHEBI:61314"/>
        <dbReference type="EC" id="3.6.1.66"/>
    </reaction>
</comment>
<keyword evidence="6 10" id="KW-0460">Magnesium</keyword>
<evidence type="ECO:0000313" key="13">
    <source>
        <dbReference type="Proteomes" id="UP001271789"/>
    </source>
</evidence>
<dbReference type="InterPro" id="IPR029001">
    <property type="entry name" value="ITPase-like_fam"/>
</dbReference>
<keyword evidence="3 10" id="KW-0479">Metal-binding</keyword>
<dbReference type="AlphaFoldDB" id="A0AAE4SDZ2"/>
<dbReference type="PANTHER" id="PTHR11067">
    <property type="entry name" value="INOSINE TRIPHOSPHATE PYROPHOSPHATASE/HAM1 PROTEIN"/>
    <property type="match status" value="1"/>
</dbReference>
<feature type="binding site" evidence="10">
    <location>
        <begin position="154"/>
        <end position="157"/>
    </location>
    <ligand>
        <name>substrate</name>
    </ligand>
</feature>
<evidence type="ECO:0000256" key="5">
    <source>
        <dbReference type="ARBA" id="ARBA00022801"/>
    </source>
</evidence>
<comment type="catalytic activity">
    <reaction evidence="8 10">
        <text>dITP + H2O = dIMP + diphosphate + H(+)</text>
        <dbReference type="Rhea" id="RHEA:28342"/>
        <dbReference type="ChEBI" id="CHEBI:15377"/>
        <dbReference type="ChEBI" id="CHEBI:15378"/>
        <dbReference type="ChEBI" id="CHEBI:33019"/>
        <dbReference type="ChEBI" id="CHEBI:61194"/>
        <dbReference type="ChEBI" id="CHEBI:61382"/>
        <dbReference type="EC" id="3.6.1.66"/>
    </reaction>
</comment>
<comment type="subunit">
    <text evidence="2 10">Homodimer.</text>
</comment>
<dbReference type="GO" id="GO:0036222">
    <property type="term" value="F:XTP diphosphatase activity"/>
    <property type="evidence" value="ECO:0007669"/>
    <property type="project" value="UniProtKB-UniRule"/>
</dbReference>
<evidence type="ECO:0000256" key="6">
    <source>
        <dbReference type="ARBA" id="ARBA00022842"/>
    </source>
</evidence>
<dbReference type="HAMAP" id="MF_01405">
    <property type="entry name" value="Non_canon_purine_NTPase"/>
    <property type="match status" value="1"/>
</dbReference>
<dbReference type="SUPFAM" id="SSF52972">
    <property type="entry name" value="ITPase-like"/>
    <property type="match status" value="1"/>
</dbReference>
<dbReference type="EMBL" id="JAWDKD010000018">
    <property type="protein sequence ID" value="MDV0447264.1"/>
    <property type="molecule type" value="Genomic_DNA"/>
</dbReference>
<dbReference type="PANTHER" id="PTHR11067:SF9">
    <property type="entry name" value="INOSINE TRIPHOSPHATE PYROPHOSPHATASE"/>
    <property type="match status" value="1"/>
</dbReference>
<dbReference type="FunFam" id="3.90.950.10:FF:000001">
    <property type="entry name" value="dITP/XTP pyrophosphatase"/>
    <property type="match status" value="1"/>
</dbReference>
<feature type="binding site" evidence="10">
    <location>
        <begin position="180"/>
        <end position="181"/>
    </location>
    <ligand>
        <name>substrate</name>
    </ligand>
</feature>
<comment type="catalytic activity">
    <reaction evidence="10">
        <text>ITP + H2O = IMP + diphosphate + H(+)</text>
        <dbReference type="Rhea" id="RHEA:29399"/>
        <dbReference type="ChEBI" id="CHEBI:15377"/>
        <dbReference type="ChEBI" id="CHEBI:15378"/>
        <dbReference type="ChEBI" id="CHEBI:33019"/>
        <dbReference type="ChEBI" id="CHEBI:58053"/>
        <dbReference type="ChEBI" id="CHEBI:61402"/>
        <dbReference type="EC" id="3.6.1.66"/>
    </reaction>
</comment>
<dbReference type="InterPro" id="IPR002637">
    <property type="entry name" value="RdgB/HAM1"/>
</dbReference>
<dbReference type="Gene3D" id="3.90.950.10">
    <property type="match status" value="1"/>
</dbReference>
<evidence type="ECO:0000256" key="3">
    <source>
        <dbReference type="ARBA" id="ARBA00022723"/>
    </source>
</evidence>
<evidence type="ECO:0000256" key="2">
    <source>
        <dbReference type="ARBA" id="ARBA00011738"/>
    </source>
</evidence>
<keyword evidence="13" id="KW-1185">Reference proteome</keyword>
<sequence>MKDQGLPNLQHKIQKIVFVTGNAGKFNEIQGILSGFGIEVIQNKGDYPEIQADDLEPIAAASAKAAAEDLGIPVLVDDSGIFIKALNGFPGPYSRFVEDHLGNPRVLKLMDGEQNRDAYFKTVVAFCKPGEEPLTFAGIVEGKIAFEERGTGGFGFDPIFDYNGKTFGELGTEFKNTISHRRRAIDSFLNYLKSV</sequence>
<comment type="caution">
    <text evidence="12">The sequence shown here is derived from an EMBL/GenBank/DDBJ whole genome shotgun (WGS) entry which is preliminary data.</text>
</comment>
<dbReference type="InterPro" id="IPR020922">
    <property type="entry name" value="dITP/XTP_pyrophosphatase"/>
</dbReference>
<evidence type="ECO:0000256" key="1">
    <source>
        <dbReference type="ARBA" id="ARBA00008023"/>
    </source>
</evidence>
<evidence type="ECO:0000313" key="12">
    <source>
        <dbReference type="EMBL" id="MDV0447264.1"/>
    </source>
</evidence>
<comment type="cofactor">
    <cofactor evidence="10">
        <name>Mg(2+)</name>
        <dbReference type="ChEBI" id="CHEBI:18420"/>
    </cofactor>
    <text evidence="10">Binds 1 Mg(2+) ion per subunit.</text>
</comment>
<protein>
    <recommendedName>
        <fullName evidence="10">dITP/XTP pyrophosphatase</fullName>
        <ecNumber evidence="10">3.6.1.66</ecNumber>
    </recommendedName>
    <alternativeName>
        <fullName evidence="10">Non-canonical purine NTP pyrophosphatase</fullName>
    </alternativeName>
    <alternativeName>
        <fullName evidence="10">Non-standard purine NTP pyrophosphatase</fullName>
    </alternativeName>
    <alternativeName>
        <fullName evidence="10">Nucleoside-triphosphate diphosphatase</fullName>
    </alternativeName>
    <alternativeName>
        <fullName evidence="10">Nucleoside-triphosphate pyrophosphatase</fullName>
        <shortName evidence="10">NTPase</shortName>
    </alternativeName>
</protein>
<dbReference type="GO" id="GO:0035870">
    <property type="term" value="F:dITP diphosphatase activity"/>
    <property type="evidence" value="ECO:0007669"/>
    <property type="project" value="UniProtKB-UniRule"/>
</dbReference>
<feature type="binding site" evidence="10">
    <location>
        <position position="79"/>
    </location>
    <ligand>
        <name>substrate</name>
    </ligand>
</feature>
<dbReference type="Pfam" id="PF01725">
    <property type="entry name" value="Ham1p_like"/>
    <property type="match status" value="1"/>
</dbReference>
<dbReference type="NCBIfam" id="NF011396">
    <property type="entry name" value="PRK14821.1"/>
    <property type="match status" value="1"/>
</dbReference>
<dbReference type="GO" id="GO:0036220">
    <property type="term" value="F:ITP diphosphatase activity"/>
    <property type="evidence" value="ECO:0007669"/>
    <property type="project" value="UniProtKB-UniRule"/>
</dbReference>
<dbReference type="EC" id="3.6.1.66" evidence="10"/>
<feature type="binding site" evidence="10">
    <location>
        <begin position="20"/>
        <end position="25"/>
    </location>
    <ligand>
        <name>substrate</name>
    </ligand>
</feature>
<feature type="binding site" evidence="10">
    <location>
        <position position="49"/>
    </location>
    <ligand>
        <name>Mg(2+)</name>
        <dbReference type="ChEBI" id="CHEBI:18420"/>
    </ligand>
</feature>
<comment type="function">
    <text evidence="10">Pyrophosphatase that catalyzes the hydrolysis of nucleoside triphosphates to their monophosphate derivatives, with a high preference for the non-canonical purine nucleotides XTP (xanthosine triphosphate), dITP (deoxyinosine triphosphate) and ITP. Seems to function as a house-cleaning enzyme that removes non-canonical purine nucleotides from the nucleotide pool, thus preventing their incorporation into DNA/RNA and avoiding chromosomal lesions.</text>
</comment>
<dbReference type="GO" id="GO:0009146">
    <property type="term" value="P:purine nucleoside triphosphate catabolic process"/>
    <property type="evidence" value="ECO:0007669"/>
    <property type="project" value="UniProtKB-UniRule"/>
</dbReference>
<feature type="active site" description="Proton acceptor" evidence="10">
    <location>
        <position position="78"/>
    </location>
</feature>
<dbReference type="GO" id="GO:0046872">
    <property type="term" value="F:metal ion binding"/>
    <property type="evidence" value="ECO:0007669"/>
    <property type="project" value="UniProtKB-KW"/>
</dbReference>
<feature type="binding site" evidence="10">
    <location>
        <position position="78"/>
    </location>
    <ligand>
        <name>Mg(2+)</name>
        <dbReference type="ChEBI" id="CHEBI:18420"/>
    </ligand>
</feature>
<dbReference type="GO" id="GO:0009117">
    <property type="term" value="P:nucleotide metabolic process"/>
    <property type="evidence" value="ECO:0007669"/>
    <property type="project" value="UniProtKB-KW"/>
</dbReference>